<sequence>MAPKIEYYCPCLSESPHPPPPNLPSSSYSFHPLHNLFFCEECDAVRCNRCVLVEVSGYYCPNCLFEVPSASVRAEKNRCARNCFLCPNCRNTLTVVPSDPPENVDSRTSPIVSTTLGEPPFFLYCNHCRWDSAEVGITFEKPTGLAAQLQKFEDSAPESLEFERLKEHFEPFLRASSSSSTLPSASSHHVHTNPITAAASSALARDIPGVGKYNPLSRSRVGRDKAAHRQEYPDYKSRVEIGSAAALSGEADVEFLRHLETVSEVAALEQRWTNSWVSPLPASDLKPLRIPLQSKKSKRCPSCRHILIKPEQKAQSVRFKIKLVAANYLPAIAVTLPHAQAAIEMLKRTSKSASAAAQAEEQQAAGALIAGHSYSFHLAFTNPLYDPIQIRLAKALAPVQTAEGDAAAEAAERARRSTFQIQLPSAAFPVGAFAEAWEYDDEDEDMFLDDDGMEIVEARGKKGKDGRGKTRSVGIVEKRANVTIVSGEVLIPKEARGDVRFNMLVSYTYRSDDPEPSEEAGVGTPSRSHGTNKAPEMKNFSFYTVVDLGPIMYREEPKLTADL</sequence>
<dbReference type="Pfam" id="PF05502">
    <property type="entry name" value="Dynactin_p62"/>
    <property type="match status" value="2"/>
</dbReference>
<name>A0A5C2SHF1_9APHY</name>
<protein>
    <recommendedName>
        <fullName evidence="12">Dynactin subunit 4</fullName>
    </recommendedName>
</protein>
<keyword evidence="4" id="KW-0963">Cytoplasm</keyword>
<comment type="subunit">
    <text evidence="13">Subunit of dynactin, a multiprotein complex part of a tripartite complex with dynein and a adapter, such as BICDL1, BICD2 or HOOK3. The dynactin complex is built around ACTR1A/ACTB filament and consists of an actin-related filament composed of a shoulder domain, a pointed end and a barbed end. Its length is defined by its flexible shoulder domain. The soulder is composed of 2 DCTN1 subunits, 4 DCTN2 and 2 DCTN3. The 4 DCNT2 (via N-terminus) bind the ACTR1A filament and act as molecular rulers to determine the length. The pointed end is important for binding dynein-dynactin cargo adapters. Consists of 4 subunits: ACTR10, DCNT4, DCTN5 and DCTN6. The barbed end is composed of a CAPZA1:CAPZB heterodimers, which binds ACTR1A/ACTB filament and dynactin and stabilizes dynactin. Interacts with ATP7B, but not ATP7A, in a copper-dependent manner. Interacts with ANK2; this interaction is required for localization at costameres. Interacts with N4BP2L1.</text>
</comment>
<dbReference type="GO" id="GO:0005869">
    <property type="term" value="C:dynactin complex"/>
    <property type="evidence" value="ECO:0007669"/>
    <property type="project" value="InterPro"/>
</dbReference>
<evidence type="ECO:0000256" key="2">
    <source>
        <dbReference type="ARBA" id="ARBA00004529"/>
    </source>
</evidence>
<evidence type="ECO:0000256" key="13">
    <source>
        <dbReference type="ARBA" id="ARBA00093507"/>
    </source>
</evidence>
<keyword evidence="5" id="KW-1017">Isopeptide bond</keyword>
<gene>
    <name evidence="15" type="ORF">L227DRAFT_573229</name>
</gene>
<evidence type="ECO:0000256" key="11">
    <source>
        <dbReference type="ARBA" id="ARBA00034776"/>
    </source>
</evidence>
<evidence type="ECO:0000313" key="15">
    <source>
        <dbReference type="EMBL" id="RPD62697.1"/>
    </source>
</evidence>
<organism evidence="15 16">
    <name type="scientific">Lentinus tigrinus ALCF2SS1-6</name>
    <dbReference type="NCBI Taxonomy" id="1328759"/>
    <lineage>
        <taxon>Eukaryota</taxon>
        <taxon>Fungi</taxon>
        <taxon>Dikarya</taxon>
        <taxon>Basidiomycota</taxon>
        <taxon>Agaricomycotina</taxon>
        <taxon>Agaricomycetes</taxon>
        <taxon>Polyporales</taxon>
        <taxon>Polyporaceae</taxon>
        <taxon>Lentinus</taxon>
    </lineage>
</organism>
<comment type="subcellular location">
    <subcellularLocation>
        <location evidence="1">Cytoplasm</location>
        <location evidence="1">Cytoskeleton</location>
        <location evidence="1">Microtubule organizing center</location>
        <location evidence="1">Centrosome</location>
    </subcellularLocation>
    <subcellularLocation>
        <location evidence="2">Cytoplasm</location>
        <location evidence="2">Cytoskeleton</location>
        <location evidence="2">Stress fiber</location>
    </subcellularLocation>
    <subcellularLocation>
        <location evidence="3">Cytoplasm</location>
        <location evidence="3">Myofibril</location>
    </subcellularLocation>
</comment>
<evidence type="ECO:0000256" key="8">
    <source>
        <dbReference type="ARBA" id="ARBA00022990"/>
    </source>
</evidence>
<evidence type="ECO:0000256" key="10">
    <source>
        <dbReference type="ARBA" id="ARBA00023212"/>
    </source>
</evidence>
<dbReference type="GO" id="GO:0001725">
    <property type="term" value="C:stress fiber"/>
    <property type="evidence" value="ECO:0007669"/>
    <property type="project" value="UniProtKB-SubCell"/>
</dbReference>
<dbReference type="OrthoDB" id="283815at2759"/>
<dbReference type="STRING" id="1328759.A0A5C2SHF1"/>
<proteinExistence type="inferred from homology"/>
<dbReference type="InterPro" id="IPR008603">
    <property type="entry name" value="DCTN4"/>
</dbReference>
<dbReference type="PANTHER" id="PTHR13034">
    <property type="entry name" value="DYNACTIN P62 SUBUNIT"/>
    <property type="match status" value="1"/>
</dbReference>
<dbReference type="EMBL" id="ML122258">
    <property type="protein sequence ID" value="RPD62697.1"/>
    <property type="molecule type" value="Genomic_DNA"/>
</dbReference>
<evidence type="ECO:0000256" key="6">
    <source>
        <dbReference type="ARBA" id="ARBA00022553"/>
    </source>
</evidence>
<evidence type="ECO:0000256" key="1">
    <source>
        <dbReference type="ARBA" id="ARBA00004300"/>
    </source>
</evidence>
<evidence type="ECO:0000256" key="5">
    <source>
        <dbReference type="ARBA" id="ARBA00022499"/>
    </source>
</evidence>
<dbReference type="Proteomes" id="UP000313359">
    <property type="component" value="Unassembled WGS sequence"/>
</dbReference>
<comment type="similarity">
    <text evidence="11">Belongs to the dynactin subunit 4 family.</text>
</comment>
<keyword evidence="8" id="KW-0007">Acetylation</keyword>
<dbReference type="PANTHER" id="PTHR13034:SF2">
    <property type="entry name" value="DYNACTIN SUBUNIT 4"/>
    <property type="match status" value="1"/>
</dbReference>
<dbReference type="AlphaFoldDB" id="A0A5C2SHF1"/>
<evidence type="ECO:0000313" key="16">
    <source>
        <dbReference type="Proteomes" id="UP000313359"/>
    </source>
</evidence>
<evidence type="ECO:0000256" key="4">
    <source>
        <dbReference type="ARBA" id="ARBA00022490"/>
    </source>
</evidence>
<accession>A0A5C2SHF1</accession>
<keyword evidence="16" id="KW-1185">Reference proteome</keyword>
<evidence type="ECO:0000256" key="9">
    <source>
        <dbReference type="ARBA" id="ARBA00023054"/>
    </source>
</evidence>
<keyword evidence="10" id="KW-0206">Cytoskeleton</keyword>
<reference evidence="15" key="1">
    <citation type="journal article" date="2018" name="Genome Biol. Evol.">
        <title>Genomics and development of Lentinus tigrinus, a white-rot wood-decaying mushroom with dimorphic fruiting bodies.</title>
        <authorList>
            <person name="Wu B."/>
            <person name="Xu Z."/>
            <person name="Knudson A."/>
            <person name="Carlson A."/>
            <person name="Chen N."/>
            <person name="Kovaka S."/>
            <person name="LaButti K."/>
            <person name="Lipzen A."/>
            <person name="Pennachio C."/>
            <person name="Riley R."/>
            <person name="Schakwitz W."/>
            <person name="Umezawa K."/>
            <person name="Ohm R.A."/>
            <person name="Grigoriev I.V."/>
            <person name="Nagy L.G."/>
            <person name="Gibbons J."/>
            <person name="Hibbett D."/>
        </authorList>
    </citation>
    <scope>NUCLEOTIDE SEQUENCE [LARGE SCALE GENOMIC DNA]</scope>
    <source>
        <strain evidence="15">ALCF2SS1-6</strain>
    </source>
</reference>
<evidence type="ECO:0000256" key="14">
    <source>
        <dbReference type="SAM" id="MobiDB-lite"/>
    </source>
</evidence>
<evidence type="ECO:0000256" key="7">
    <source>
        <dbReference type="ARBA" id="ARBA00022843"/>
    </source>
</evidence>
<evidence type="ECO:0000256" key="12">
    <source>
        <dbReference type="ARBA" id="ARBA00034864"/>
    </source>
</evidence>
<evidence type="ECO:0000256" key="3">
    <source>
        <dbReference type="ARBA" id="ARBA00004657"/>
    </source>
</evidence>
<keyword evidence="7" id="KW-0832">Ubl conjugation</keyword>
<keyword evidence="6" id="KW-0597">Phosphoprotein</keyword>
<keyword evidence="9" id="KW-0175">Coiled coil</keyword>
<feature type="region of interest" description="Disordered" evidence="14">
    <location>
        <begin position="510"/>
        <end position="535"/>
    </location>
</feature>